<dbReference type="EMBL" id="JACXVP010000012">
    <property type="protein sequence ID" value="KAG5571764.1"/>
    <property type="molecule type" value="Genomic_DNA"/>
</dbReference>
<evidence type="ECO:0000313" key="2">
    <source>
        <dbReference type="EMBL" id="KAG5571764.1"/>
    </source>
</evidence>
<feature type="region of interest" description="Disordered" evidence="1">
    <location>
        <begin position="1"/>
        <end position="23"/>
    </location>
</feature>
<keyword evidence="3" id="KW-1185">Reference proteome</keyword>
<feature type="region of interest" description="Disordered" evidence="1">
    <location>
        <begin position="188"/>
        <end position="317"/>
    </location>
</feature>
<comment type="caution">
    <text evidence="2">The sequence shown here is derived from an EMBL/GenBank/DDBJ whole genome shotgun (WGS) entry which is preliminary data.</text>
</comment>
<feature type="region of interest" description="Disordered" evidence="1">
    <location>
        <begin position="36"/>
        <end position="112"/>
    </location>
</feature>
<dbReference type="Proteomes" id="UP000824120">
    <property type="component" value="Chromosome 12"/>
</dbReference>
<dbReference type="AlphaFoldDB" id="A0A9J5W952"/>
<feature type="compositionally biased region" description="Low complexity" evidence="1">
    <location>
        <begin position="70"/>
        <end position="79"/>
    </location>
</feature>
<accession>A0A9J5W952</accession>
<gene>
    <name evidence="2" type="ORF">H5410_061530</name>
</gene>
<evidence type="ECO:0000313" key="3">
    <source>
        <dbReference type="Proteomes" id="UP000824120"/>
    </source>
</evidence>
<evidence type="ECO:0000256" key="1">
    <source>
        <dbReference type="SAM" id="MobiDB-lite"/>
    </source>
</evidence>
<name>A0A9J5W952_SOLCO</name>
<dbReference type="OrthoDB" id="10396918at2759"/>
<sequence>MSWPPLEEQSTREQESVNLHHYQGQTLDELVTAKELIGEELPQGEGASTTPIDQEEPLLKGVINQRQSLEELSTGEGESATPHHSKGPILDEVATLEEESTRERESTTLYPSQESIIDNVVIAKELPTEELCRGERASAGPNDQEPFLKGVIIQRPPLEEQYAEEREYATQYHSQVKTLDELVIAKKLSTEELPQGEGASTPSNDQEEPLLKGPTLDEVVISKELSAKELPQGEGASAIPNYQEETPIKEELPQGEGASAIPNYQEETPVKEELPQGEEASVAPNDLRRTPVKRLPFEELSTEEEESATTHPNQEPTLDEVVISKELPSTLLPLGKSALAAPNDKKEPLLKGFVIQRTPLEELSKGKGESTTPHHSQGTILNMLVIVKECSTEKLPQGEGASTAPNDQEEPLLKGVVIQRIPL</sequence>
<organism evidence="2 3">
    <name type="scientific">Solanum commersonii</name>
    <name type="common">Commerson's wild potato</name>
    <name type="synonym">Commerson's nightshade</name>
    <dbReference type="NCBI Taxonomy" id="4109"/>
    <lineage>
        <taxon>Eukaryota</taxon>
        <taxon>Viridiplantae</taxon>
        <taxon>Streptophyta</taxon>
        <taxon>Embryophyta</taxon>
        <taxon>Tracheophyta</taxon>
        <taxon>Spermatophyta</taxon>
        <taxon>Magnoliopsida</taxon>
        <taxon>eudicotyledons</taxon>
        <taxon>Gunneridae</taxon>
        <taxon>Pentapetalae</taxon>
        <taxon>asterids</taxon>
        <taxon>lamiids</taxon>
        <taxon>Solanales</taxon>
        <taxon>Solanaceae</taxon>
        <taxon>Solanoideae</taxon>
        <taxon>Solaneae</taxon>
        <taxon>Solanum</taxon>
    </lineage>
</organism>
<proteinExistence type="predicted"/>
<reference evidence="2 3" key="1">
    <citation type="submission" date="2020-09" db="EMBL/GenBank/DDBJ databases">
        <title>De no assembly of potato wild relative species, Solanum commersonii.</title>
        <authorList>
            <person name="Cho K."/>
        </authorList>
    </citation>
    <scope>NUCLEOTIDE SEQUENCE [LARGE SCALE GENOMIC DNA]</scope>
    <source>
        <strain evidence="2">LZ3.2</strain>
        <tissue evidence="2">Leaf</tissue>
    </source>
</reference>
<protein>
    <submittedName>
        <fullName evidence="2">Uncharacterized protein</fullName>
    </submittedName>
</protein>